<gene>
    <name evidence="1" type="ORF">SAMN04487970_101310</name>
</gene>
<dbReference type="EMBL" id="FMTT01000013">
    <property type="protein sequence ID" value="SCW52907.1"/>
    <property type="molecule type" value="Genomic_DNA"/>
</dbReference>
<dbReference type="OrthoDB" id="4399984at2"/>
<dbReference type="Proteomes" id="UP000198601">
    <property type="component" value="Unassembled WGS sequence"/>
</dbReference>
<dbReference type="AlphaFoldDB" id="A0A1G4R843"/>
<dbReference type="Pfam" id="PF14094">
    <property type="entry name" value="DUF4272"/>
    <property type="match status" value="1"/>
</dbReference>
<reference evidence="2" key="1">
    <citation type="submission" date="2016-10" db="EMBL/GenBank/DDBJ databases">
        <authorList>
            <person name="Varghese N."/>
            <person name="Submissions S."/>
        </authorList>
    </citation>
    <scope>NUCLEOTIDE SEQUENCE [LARGE SCALE GENOMIC DNA]</scope>
    <source>
        <strain evidence="2">CGMCC 1.8946</strain>
    </source>
</reference>
<keyword evidence="2" id="KW-1185">Reference proteome</keyword>
<sequence>MKHFTIFASRNDIHDIENIISEVFGKGYEVKRDENDYVLKSKSLFGKHKMTIRVASEDTNPDYFDKNIPGMMGFYDRIPFDDENLKALVMTQISVLNTMLAIEMEKDITDGQMQLFTALLSRIVGGIGFLPNGILLDQAGDVIVYPDGKSGSSDFRPHGCTRKILGPEITSEEGEQRKNKNIAYLNEMGVPFISWLPQLPPLEQCEFKTKEDIARRAVTVLIVIQFACDVAQGEDIQGSRDFFTGMLQKFGVEEYLTENERKLLQDEEPVREEAINISWQYEAYWTLIWALGLVETLDFPDQVCDCDYAIEVVSSCETFEQFLLKTAMRSKEEVMDEADKIYRLHWACVNNRVNEGKEAPAGMNESIVIERRRGLFWMIGHRDEEWDHISMDT</sequence>
<organism evidence="1 2">
    <name type="scientific">Paenibacillus tianmuensis</name>
    <dbReference type="NCBI Taxonomy" id="624147"/>
    <lineage>
        <taxon>Bacteria</taxon>
        <taxon>Bacillati</taxon>
        <taxon>Bacillota</taxon>
        <taxon>Bacilli</taxon>
        <taxon>Bacillales</taxon>
        <taxon>Paenibacillaceae</taxon>
        <taxon>Paenibacillus</taxon>
    </lineage>
</organism>
<dbReference type="RefSeq" id="WP_090670976.1">
    <property type="nucleotide sequence ID" value="NZ_FMTT01000013.1"/>
</dbReference>
<dbReference type="STRING" id="624147.SAMN04487970_101310"/>
<protein>
    <recommendedName>
        <fullName evidence="3">DUF4272 domain-containing protein</fullName>
    </recommendedName>
</protein>
<proteinExistence type="predicted"/>
<evidence type="ECO:0008006" key="3">
    <source>
        <dbReference type="Google" id="ProtNLM"/>
    </source>
</evidence>
<evidence type="ECO:0000313" key="2">
    <source>
        <dbReference type="Proteomes" id="UP000198601"/>
    </source>
</evidence>
<evidence type="ECO:0000313" key="1">
    <source>
        <dbReference type="EMBL" id="SCW52907.1"/>
    </source>
</evidence>
<dbReference type="InterPro" id="IPR025368">
    <property type="entry name" value="DUF4272"/>
</dbReference>
<accession>A0A1G4R843</accession>
<name>A0A1G4R843_9BACL</name>